<evidence type="ECO:0000256" key="5">
    <source>
        <dbReference type="ARBA" id="ARBA00022823"/>
    </source>
</evidence>
<dbReference type="InterPro" id="IPR050743">
    <property type="entry name" value="2-oxoacid_DH_E2_comp"/>
</dbReference>
<dbReference type="InterPro" id="IPR036625">
    <property type="entry name" value="E3-bd_dom_sf"/>
</dbReference>
<evidence type="ECO:0000256" key="8">
    <source>
        <dbReference type="ARBA" id="ARBA00023315"/>
    </source>
</evidence>
<dbReference type="Gene3D" id="2.40.50.100">
    <property type="match status" value="1"/>
</dbReference>
<dbReference type="Pfam" id="PF02817">
    <property type="entry name" value="E3_binding"/>
    <property type="match status" value="1"/>
</dbReference>
<comment type="subcellular location">
    <subcellularLocation>
        <location evidence="2">Mitochondrion matrix</location>
    </subcellularLocation>
</comment>
<evidence type="ECO:0000259" key="11">
    <source>
        <dbReference type="PROSITE" id="PS50968"/>
    </source>
</evidence>
<evidence type="ECO:0000256" key="10">
    <source>
        <dbReference type="SAM" id="MobiDB-lite"/>
    </source>
</evidence>
<evidence type="ECO:0000313" key="14">
    <source>
        <dbReference type="Proteomes" id="UP000092993"/>
    </source>
</evidence>
<keyword evidence="7" id="KW-0496">Mitochondrion</keyword>
<evidence type="ECO:0000256" key="1">
    <source>
        <dbReference type="ARBA" id="ARBA00001938"/>
    </source>
</evidence>
<comment type="caution">
    <text evidence="13">The sequence shown here is derived from an EMBL/GenBank/DDBJ whole genome shotgun (WGS) entry which is preliminary data.</text>
</comment>
<dbReference type="SUPFAM" id="SSF47005">
    <property type="entry name" value="Peripheral subunit-binding domain of 2-oxo acid dehydrogenase complex"/>
    <property type="match status" value="1"/>
</dbReference>
<dbReference type="Proteomes" id="UP000092993">
    <property type="component" value="Unassembled WGS sequence"/>
</dbReference>
<evidence type="ECO:0000256" key="2">
    <source>
        <dbReference type="ARBA" id="ARBA00004305"/>
    </source>
</evidence>
<dbReference type="SUPFAM" id="SSF51230">
    <property type="entry name" value="Single hybrid motif"/>
    <property type="match status" value="1"/>
</dbReference>
<reference evidence="13 14" key="1">
    <citation type="submission" date="2016-03" db="EMBL/GenBank/DDBJ databases">
        <title>Whole genome sequencing of Grifola frondosa 9006-11.</title>
        <authorList>
            <person name="Min B."/>
            <person name="Park H."/>
            <person name="Kim J.-G."/>
            <person name="Cho H."/>
            <person name="Oh Y.-L."/>
            <person name="Kong W.-S."/>
            <person name="Choi I.-G."/>
        </authorList>
    </citation>
    <scope>NUCLEOTIDE SEQUENCE [LARGE SCALE GENOMIC DNA]</scope>
    <source>
        <strain evidence="13 14">9006-11</strain>
    </source>
</reference>
<dbReference type="Pfam" id="PF00198">
    <property type="entry name" value="2-oxoacid_dh"/>
    <property type="match status" value="1"/>
</dbReference>
<dbReference type="Gene3D" id="4.10.320.10">
    <property type="entry name" value="E3-binding domain"/>
    <property type="match status" value="1"/>
</dbReference>
<dbReference type="GO" id="GO:0016407">
    <property type="term" value="F:acetyltransferase activity"/>
    <property type="evidence" value="ECO:0007669"/>
    <property type="project" value="TreeGrafter"/>
</dbReference>
<dbReference type="Pfam" id="PF00364">
    <property type="entry name" value="Biotin_lipoyl"/>
    <property type="match status" value="1"/>
</dbReference>
<accession>A0A1C7MQA8</accession>
<keyword evidence="4 9" id="KW-0808">Transferase</keyword>
<evidence type="ECO:0000256" key="6">
    <source>
        <dbReference type="ARBA" id="ARBA00022946"/>
    </source>
</evidence>
<dbReference type="OMA" id="TPIFMEA"/>
<organism evidence="13 14">
    <name type="scientific">Grifola frondosa</name>
    <name type="common">Maitake</name>
    <name type="synonym">Polyporus frondosus</name>
    <dbReference type="NCBI Taxonomy" id="5627"/>
    <lineage>
        <taxon>Eukaryota</taxon>
        <taxon>Fungi</taxon>
        <taxon>Dikarya</taxon>
        <taxon>Basidiomycota</taxon>
        <taxon>Agaricomycotina</taxon>
        <taxon>Agaricomycetes</taxon>
        <taxon>Polyporales</taxon>
        <taxon>Grifolaceae</taxon>
        <taxon>Grifola</taxon>
    </lineage>
</organism>
<dbReference type="GO" id="GO:0005759">
    <property type="term" value="C:mitochondrial matrix"/>
    <property type="evidence" value="ECO:0007669"/>
    <property type="project" value="UniProtKB-SubCell"/>
</dbReference>
<evidence type="ECO:0000256" key="3">
    <source>
        <dbReference type="ARBA" id="ARBA00007317"/>
    </source>
</evidence>
<dbReference type="STRING" id="5627.A0A1C7MQA8"/>
<evidence type="ECO:0000256" key="7">
    <source>
        <dbReference type="ARBA" id="ARBA00023128"/>
    </source>
</evidence>
<keyword evidence="8 9" id="KW-0012">Acyltransferase</keyword>
<dbReference type="GO" id="GO:0031405">
    <property type="term" value="F:lipoic acid binding"/>
    <property type="evidence" value="ECO:0007669"/>
    <property type="project" value="TreeGrafter"/>
</dbReference>
<gene>
    <name evidence="13" type="primary">ZK669.4</name>
    <name evidence="13" type="ORF">A0H81_00237</name>
</gene>
<comment type="similarity">
    <text evidence="3 9">Belongs to the 2-oxoacid dehydrogenase family.</text>
</comment>
<evidence type="ECO:0000259" key="12">
    <source>
        <dbReference type="PROSITE" id="PS51826"/>
    </source>
</evidence>
<dbReference type="InterPro" id="IPR023213">
    <property type="entry name" value="CAT-like_dom_sf"/>
</dbReference>
<protein>
    <recommendedName>
        <fullName evidence="9">Dihydrolipoamide acetyltransferase component of pyruvate dehydrogenase complex</fullName>
        <ecNumber evidence="9">2.3.1.-</ecNumber>
    </recommendedName>
</protein>
<feature type="region of interest" description="Disordered" evidence="10">
    <location>
        <begin position="276"/>
        <end position="312"/>
    </location>
</feature>
<dbReference type="EMBL" id="LUGG01000001">
    <property type="protein sequence ID" value="OBZ78609.1"/>
    <property type="molecule type" value="Genomic_DNA"/>
</dbReference>
<sequence length="402" mass="42885">MRFFLPRHSLVSHLHASHPSSAVHKVLKRFTLADIGEGITECEIIRWSVKPASPVQAFDALCEVQSDKASVELTSPFDGVVKELLVKEGNVAKVGEGLCTIEVDEEISGDAQTSGVKPIVPPSQNGSCASVAQADGKEEAAPTRRPHPLDPNVPQPILSSAMDVLATPSVRHFARKNGVDLAALAPGSGKGGRIEKSDVEGFLNESQTVVHNAPTPTAVKAASEADIPVELSRTRYNMWKAMEKSLDIPHFGVSTSLDLTALHDFLPVLNAHIPQAYQPPSDRPQPSLMSGPFSVPRLRLPPSIPHRRLPPTLSVRPHADISIALSTPTGLYTPTIQRVDTHSIYSLASQLKHLSYLGRQIPSGLTPAEMPKRGGTVTVSNVGGIANVEYASPVLVPGAVSP</sequence>
<feature type="region of interest" description="Disordered" evidence="10">
    <location>
        <begin position="110"/>
        <end position="151"/>
    </location>
</feature>
<dbReference type="InterPro" id="IPR000089">
    <property type="entry name" value="Biotin_lipoyl"/>
</dbReference>
<dbReference type="GO" id="GO:0045333">
    <property type="term" value="P:cellular respiration"/>
    <property type="evidence" value="ECO:0007669"/>
    <property type="project" value="UniProtKB-ARBA"/>
</dbReference>
<name>A0A1C7MQA8_GRIFR</name>
<feature type="domain" description="Lipoyl-binding" evidence="11">
    <location>
        <begin position="27"/>
        <end position="102"/>
    </location>
</feature>
<dbReference type="InterPro" id="IPR004167">
    <property type="entry name" value="PSBD"/>
</dbReference>
<dbReference type="PANTHER" id="PTHR43178">
    <property type="entry name" value="DIHYDROLIPOAMIDE ACETYLTRANSFERASE COMPONENT OF PYRUVATE DEHYDROGENASE COMPLEX"/>
    <property type="match status" value="1"/>
</dbReference>
<proteinExistence type="inferred from homology"/>
<dbReference type="CDD" id="cd06849">
    <property type="entry name" value="lipoyl_domain"/>
    <property type="match status" value="1"/>
</dbReference>
<dbReference type="PROSITE" id="PS51826">
    <property type="entry name" value="PSBD"/>
    <property type="match status" value="1"/>
</dbReference>
<dbReference type="PROSITE" id="PS50968">
    <property type="entry name" value="BIOTINYL_LIPOYL"/>
    <property type="match status" value="1"/>
</dbReference>
<dbReference type="InterPro" id="IPR011053">
    <property type="entry name" value="Single_hybrid_motif"/>
</dbReference>
<evidence type="ECO:0000256" key="9">
    <source>
        <dbReference type="RuleBase" id="RU003423"/>
    </source>
</evidence>
<dbReference type="FunFam" id="2.40.50.100:FF:000013">
    <property type="entry name" value="Dihydrolipoamide acetyltransferase component of pyruvate dehydrogenase complex"/>
    <property type="match status" value="1"/>
</dbReference>
<dbReference type="Gene3D" id="3.30.559.10">
    <property type="entry name" value="Chloramphenicol acetyltransferase-like domain"/>
    <property type="match status" value="1"/>
</dbReference>
<comment type="cofactor">
    <cofactor evidence="1 9">
        <name>(R)-lipoate</name>
        <dbReference type="ChEBI" id="CHEBI:83088"/>
    </cofactor>
</comment>
<dbReference type="InterPro" id="IPR001078">
    <property type="entry name" value="2-oxoacid_DH_actylTfrase"/>
</dbReference>
<evidence type="ECO:0000256" key="4">
    <source>
        <dbReference type="ARBA" id="ARBA00022679"/>
    </source>
</evidence>
<keyword evidence="6" id="KW-0809">Transit peptide</keyword>
<evidence type="ECO:0000313" key="13">
    <source>
        <dbReference type="EMBL" id="OBZ78609.1"/>
    </source>
</evidence>
<dbReference type="AlphaFoldDB" id="A0A1C7MQA8"/>
<feature type="domain" description="Peripheral subunit-binding (PSBD)" evidence="12">
    <location>
        <begin position="165"/>
        <end position="203"/>
    </location>
</feature>
<dbReference type="SUPFAM" id="SSF52777">
    <property type="entry name" value="CoA-dependent acyltransferases"/>
    <property type="match status" value="1"/>
</dbReference>
<dbReference type="OrthoDB" id="15567at2759"/>
<dbReference type="EC" id="2.3.1.-" evidence="9"/>
<keyword evidence="14" id="KW-1185">Reference proteome</keyword>
<keyword evidence="5 9" id="KW-0450">Lipoyl</keyword>
<dbReference type="PANTHER" id="PTHR43178:SF5">
    <property type="entry name" value="LIPOAMIDE ACYLTRANSFERASE COMPONENT OF BRANCHED-CHAIN ALPHA-KETO ACID DEHYDROGENASE COMPLEX, MITOCHONDRIAL"/>
    <property type="match status" value="1"/>
</dbReference>